<comment type="caution">
    <text evidence="2">The sequence shown here is derived from an EMBL/GenBank/DDBJ whole genome shotgun (WGS) entry which is preliminary data.</text>
</comment>
<dbReference type="AlphaFoldDB" id="A0A2W5B0I5"/>
<dbReference type="RefSeq" id="WP_070757735.1">
    <property type="nucleotide sequence ID" value="NZ_VSZI01000001.1"/>
</dbReference>
<dbReference type="PANTHER" id="PTHR33570:SF2">
    <property type="entry name" value="CARBOXYMUCONOLACTONE DECARBOXYLASE-LIKE DOMAIN-CONTAINING PROTEIN"/>
    <property type="match status" value="1"/>
</dbReference>
<evidence type="ECO:0000313" key="3">
    <source>
        <dbReference type="EMBL" id="TYR20358.1"/>
    </source>
</evidence>
<feature type="domain" description="Carboxymuconolactone decarboxylase-like" evidence="1">
    <location>
        <begin position="40"/>
        <end position="118"/>
    </location>
</feature>
<protein>
    <submittedName>
        <fullName evidence="2">Carboxymuconolactone decarboxylase family protein</fullName>
    </submittedName>
</protein>
<dbReference type="Gene3D" id="1.20.1290.10">
    <property type="entry name" value="AhpD-like"/>
    <property type="match status" value="1"/>
</dbReference>
<gene>
    <name evidence="2" type="ORF">DI609_08715</name>
    <name evidence="3" type="ORF">FYJ87_05175</name>
</gene>
<evidence type="ECO:0000313" key="5">
    <source>
        <dbReference type="Proteomes" id="UP000324726"/>
    </source>
</evidence>
<dbReference type="EMBL" id="VSZI01000001">
    <property type="protein sequence ID" value="TYR20358.1"/>
    <property type="molecule type" value="Genomic_DNA"/>
</dbReference>
<dbReference type="SUPFAM" id="SSF69118">
    <property type="entry name" value="AhpD-like"/>
    <property type="match status" value="1"/>
</dbReference>
<dbReference type="InterPro" id="IPR052512">
    <property type="entry name" value="4CMD/NDH-1_regulator"/>
</dbReference>
<dbReference type="PANTHER" id="PTHR33570">
    <property type="entry name" value="4-CARBOXYMUCONOLACTONE DECARBOXYLASE FAMILY PROTEIN"/>
    <property type="match status" value="1"/>
</dbReference>
<reference evidence="2 4" key="1">
    <citation type="submission" date="2017-11" db="EMBL/GenBank/DDBJ databases">
        <title>Infants hospitalized years apart are colonized by the same room-sourced microbial strains.</title>
        <authorList>
            <person name="Brooks B."/>
            <person name="Olm M.R."/>
            <person name="Firek B.A."/>
            <person name="Baker R."/>
            <person name="Thomas B.C."/>
            <person name="Morowitz M.J."/>
            <person name="Banfield J.F."/>
        </authorList>
    </citation>
    <scope>NUCLEOTIDE SEQUENCE [LARGE SCALE GENOMIC DNA]</scope>
    <source>
        <strain evidence="2">S2_012_000_R3_87</strain>
    </source>
</reference>
<proteinExistence type="predicted"/>
<dbReference type="EMBL" id="QFNY01000214">
    <property type="protein sequence ID" value="PZO99252.1"/>
    <property type="molecule type" value="Genomic_DNA"/>
</dbReference>
<name>A0A2W5B0I5_9CORY</name>
<dbReference type="Proteomes" id="UP000324726">
    <property type="component" value="Unassembled WGS sequence"/>
</dbReference>
<reference evidence="3 5" key="2">
    <citation type="submission" date="2019-08" db="EMBL/GenBank/DDBJ databases">
        <title>Draft genome of C. urealyticum strain VH4248.</title>
        <authorList>
            <person name="Navas J."/>
        </authorList>
    </citation>
    <scope>NUCLEOTIDE SEQUENCE [LARGE SCALE GENOMIC DNA]</scope>
    <source>
        <strain evidence="3 5">VH4248</strain>
    </source>
</reference>
<dbReference type="Proteomes" id="UP000249451">
    <property type="component" value="Unassembled WGS sequence"/>
</dbReference>
<dbReference type="InterPro" id="IPR029032">
    <property type="entry name" value="AhpD-like"/>
</dbReference>
<evidence type="ECO:0000313" key="4">
    <source>
        <dbReference type="Proteomes" id="UP000249451"/>
    </source>
</evidence>
<accession>A0A2W5B0I5</accession>
<sequence length="123" mass="13445">MELNRDKGEEFVRETQTPESAAAWKKQLDEFAPGASDWVVEAVFGGTYQREGITLRDRQMLNMAALAAMGGVEPQLTGHIKTAVDVAGMSPEEVAECFVHLMPYVGVPKTLAAMRCMKAALED</sequence>
<dbReference type="InterPro" id="IPR003779">
    <property type="entry name" value="CMD-like"/>
</dbReference>
<evidence type="ECO:0000313" key="2">
    <source>
        <dbReference type="EMBL" id="PZO99252.1"/>
    </source>
</evidence>
<dbReference type="Pfam" id="PF02627">
    <property type="entry name" value="CMD"/>
    <property type="match status" value="1"/>
</dbReference>
<dbReference type="GO" id="GO:0051920">
    <property type="term" value="F:peroxiredoxin activity"/>
    <property type="evidence" value="ECO:0007669"/>
    <property type="project" value="InterPro"/>
</dbReference>
<evidence type="ECO:0000259" key="1">
    <source>
        <dbReference type="Pfam" id="PF02627"/>
    </source>
</evidence>
<organism evidence="2 4">
    <name type="scientific">Corynebacterium urealyticum</name>
    <dbReference type="NCBI Taxonomy" id="43771"/>
    <lineage>
        <taxon>Bacteria</taxon>
        <taxon>Bacillati</taxon>
        <taxon>Actinomycetota</taxon>
        <taxon>Actinomycetes</taxon>
        <taxon>Mycobacteriales</taxon>
        <taxon>Corynebacteriaceae</taxon>
        <taxon>Corynebacterium</taxon>
    </lineage>
</organism>